<dbReference type="GO" id="GO:0005776">
    <property type="term" value="C:autophagosome"/>
    <property type="evidence" value="ECO:0007669"/>
    <property type="project" value="TreeGrafter"/>
</dbReference>
<dbReference type="Pfam" id="PF00069">
    <property type="entry name" value="Pkinase"/>
    <property type="match status" value="1"/>
</dbReference>
<dbReference type="Gene3D" id="1.10.510.10">
    <property type="entry name" value="Transferase(Phosphotransferase) domain 1"/>
    <property type="match status" value="1"/>
</dbReference>
<dbReference type="GO" id="GO:0000422">
    <property type="term" value="P:autophagy of mitochondrion"/>
    <property type="evidence" value="ECO:0007669"/>
    <property type="project" value="TreeGrafter"/>
</dbReference>
<dbReference type="Proteomes" id="UP000193642">
    <property type="component" value="Unassembled WGS sequence"/>
</dbReference>
<dbReference type="PROSITE" id="PS00108">
    <property type="entry name" value="PROTEIN_KINASE_ST"/>
    <property type="match status" value="1"/>
</dbReference>
<dbReference type="GO" id="GO:0034045">
    <property type="term" value="C:phagophore assembly site membrane"/>
    <property type="evidence" value="ECO:0007669"/>
    <property type="project" value="TreeGrafter"/>
</dbReference>
<gene>
    <name evidence="7" type="ORF">BCR33DRAFT_837865</name>
</gene>
<dbReference type="EMBL" id="MCGO01000063">
    <property type="protein sequence ID" value="ORY34404.1"/>
    <property type="molecule type" value="Genomic_DNA"/>
</dbReference>
<dbReference type="GO" id="GO:0034727">
    <property type="term" value="P:piecemeal microautophagy of the nucleus"/>
    <property type="evidence" value="ECO:0007669"/>
    <property type="project" value="TreeGrafter"/>
</dbReference>
<dbReference type="SMART" id="SM00220">
    <property type="entry name" value="S_TKc"/>
    <property type="match status" value="1"/>
</dbReference>
<dbReference type="PROSITE" id="PS50011">
    <property type="entry name" value="PROTEIN_KINASE_DOM"/>
    <property type="match status" value="1"/>
</dbReference>
<dbReference type="GO" id="GO:0000045">
    <property type="term" value="P:autophagosome assembly"/>
    <property type="evidence" value="ECO:0007669"/>
    <property type="project" value="TreeGrafter"/>
</dbReference>
<feature type="non-terminal residue" evidence="7">
    <location>
        <position position="1"/>
    </location>
</feature>
<comment type="caution">
    <text evidence="7">The sequence shown here is derived from an EMBL/GenBank/DDBJ whole genome shotgun (WGS) entry which is preliminary data.</text>
</comment>
<dbReference type="InterPro" id="IPR008271">
    <property type="entry name" value="Ser/Thr_kinase_AS"/>
</dbReference>
<dbReference type="OrthoDB" id="4062651at2759"/>
<accession>A0A1Y2BHY6</accession>
<dbReference type="InterPro" id="IPR000719">
    <property type="entry name" value="Prot_kinase_dom"/>
</dbReference>
<dbReference type="GO" id="GO:0061709">
    <property type="term" value="P:reticulophagy"/>
    <property type="evidence" value="ECO:0007669"/>
    <property type="project" value="TreeGrafter"/>
</dbReference>
<reference evidence="7 8" key="1">
    <citation type="submission" date="2016-07" db="EMBL/GenBank/DDBJ databases">
        <title>Pervasive Adenine N6-methylation of Active Genes in Fungi.</title>
        <authorList>
            <consortium name="DOE Joint Genome Institute"/>
            <person name="Mondo S.J."/>
            <person name="Dannebaum R.O."/>
            <person name="Kuo R.C."/>
            <person name="Labutti K."/>
            <person name="Haridas S."/>
            <person name="Kuo A."/>
            <person name="Salamov A."/>
            <person name="Ahrendt S.R."/>
            <person name="Lipzen A."/>
            <person name="Sullivan W."/>
            <person name="Andreopoulos W.B."/>
            <person name="Clum A."/>
            <person name="Lindquist E."/>
            <person name="Daum C."/>
            <person name="Ramamoorthy G.K."/>
            <person name="Gryganskyi A."/>
            <person name="Culley D."/>
            <person name="Magnuson J.K."/>
            <person name="James T.Y."/>
            <person name="O'Malley M.A."/>
            <person name="Stajich J.E."/>
            <person name="Spatafora J.W."/>
            <person name="Visel A."/>
            <person name="Grigoriev I.V."/>
        </authorList>
    </citation>
    <scope>NUCLEOTIDE SEQUENCE [LARGE SCALE GENOMIC DNA]</scope>
    <source>
        <strain evidence="7 8">JEL800</strain>
    </source>
</reference>
<evidence type="ECO:0000256" key="2">
    <source>
        <dbReference type="ARBA" id="ARBA00022679"/>
    </source>
</evidence>
<evidence type="ECO:0000256" key="4">
    <source>
        <dbReference type="ARBA" id="ARBA00022777"/>
    </source>
</evidence>
<dbReference type="SUPFAM" id="SSF56112">
    <property type="entry name" value="Protein kinase-like (PK-like)"/>
    <property type="match status" value="1"/>
</dbReference>
<protein>
    <recommendedName>
        <fullName evidence="1">non-specific serine/threonine protein kinase</fullName>
        <ecNumber evidence="1">2.7.11.1</ecNumber>
    </recommendedName>
</protein>
<keyword evidence="5" id="KW-0067">ATP-binding</keyword>
<dbReference type="GO" id="GO:0004674">
    <property type="term" value="F:protein serine/threonine kinase activity"/>
    <property type="evidence" value="ECO:0007669"/>
    <property type="project" value="UniProtKB-EC"/>
</dbReference>
<dbReference type="PANTHER" id="PTHR24348:SF22">
    <property type="entry name" value="NON-SPECIFIC SERINE_THREONINE PROTEIN KINASE"/>
    <property type="match status" value="1"/>
</dbReference>
<proteinExistence type="predicted"/>
<dbReference type="AlphaFoldDB" id="A0A1Y2BHY6"/>
<evidence type="ECO:0000313" key="8">
    <source>
        <dbReference type="Proteomes" id="UP000193642"/>
    </source>
</evidence>
<evidence type="ECO:0000256" key="1">
    <source>
        <dbReference type="ARBA" id="ARBA00012513"/>
    </source>
</evidence>
<keyword evidence="2" id="KW-0808">Transferase</keyword>
<dbReference type="InterPro" id="IPR011009">
    <property type="entry name" value="Kinase-like_dom_sf"/>
</dbReference>
<dbReference type="GO" id="GO:0010506">
    <property type="term" value="P:regulation of autophagy"/>
    <property type="evidence" value="ECO:0007669"/>
    <property type="project" value="InterPro"/>
</dbReference>
<dbReference type="PANTHER" id="PTHR24348">
    <property type="entry name" value="SERINE/THREONINE-PROTEIN KINASE UNC-51-RELATED"/>
    <property type="match status" value="1"/>
</dbReference>
<keyword evidence="3" id="KW-0547">Nucleotide-binding</keyword>
<dbReference type="GO" id="GO:0005524">
    <property type="term" value="F:ATP binding"/>
    <property type="evidence" value="ECO:0007669"/>
    <property type="project" value="UniProtKB-KW"/>
</dbReference>
<evidence type="ECO:0000256" key="3">
    <source>
        <dbReference type="ARBA" id="ARBA00022741"/>
    </source>
</evidence>
<organism evidence="7 8">
    <name type="scientific">Rhizoclosmatium globosum</name>
    <dbReference type="NCBI Taxonomy" id="329046"/>
    <lineage>
        <taxon>Eukaryota</taxon>
        <taxon>Fungi</taxon>
        <taxon>Fungi incertae sedis</taxon>
        <taxon>Chytridiomycota</taxon>
        <taxon>Chytridiomycota incertae sedis</taxon>
        <taxon>Chytridiomycetes</taxon>
        <taxon>Chytridiales</taxon>
        <taxon>Chytriomycetaceae</taxon>
        <taxon>Rhizoclosmatium</taxon>
    </lineage>
</organism>
<evidence type="ECO:0000259" key="6">
    <source>
        <dbReference type="PROSITE" id="PS50011"/>
    </source>
</evidence>
<dbReference type="GO" id="GO:0042594">
    <property type="term" value="P:response to starvation"/>
    <property type="evidence" value="ECO:0007669"/>
    <property type="project" value="TreeGrafter"/>
</dbReference>
<evidence type="ECO:0000256" key="5">
    <source>
        <dbReference type="ARBA" id="ARBA00022840"/>
    </source>
</evidence>
<dbReference type="STRING" id="329046.A0A1Y2BHY6"/>
<dbReference type="GO" id="GO:0005829">
    <property type="term" value="C:cytosol"/>
    <property type="evidence" value="ECO:0007669"/>
    <property type="project" value="TreeGrafter"/>
</dbReference>
<feature type="domain" description="Protein kinase" evidence="6">
    <location>
        <begin position="1"/>
        <end position="209"/>
    </location>
</feature>
<dbReference type="EC" id="2.7.11.1" evidence="1"/>
<sequence>HVTSWDAHQEIRILQLTPVHENIVAFIRQYDGGHILHIVMEFVNGPDVDVWMQGLGRSVNKLECVEIISQVVAGVSALHARQIIHRDIKPANTLISFGNLEKICIKITDFGCGTTDTSPTSIIGSEALGAPEQFLGTPYNSSVDIRAVGAFIYRLELSKYPPKNLPPLTQADPRFDFVSKKCFVSLSRTLFSMPEMRITANQLLHHTYLQNKPVPSVQRSPDISYFLHEIKHGSPTQVFHIIETKNPHAFLISSKDLDAAGALNRNGMKKVLLQQAVPELSLEENGFAFRINKSVYEKVELDVYAAIRDIIIQN</sequence>
<name>A0A1Y2BHY6_9FUNG</name>
<evidence type="ECO:0000313" key="7">
    <source>
        <dbReference type="EMBL" id="ORY34404.1"/>
    </source>
</evidence>
<dbReference type="InterPro" id="IPR045269">
    <property type="entry name" value="Atg1-like"/>
</dbReference>
<keyword evidence="4 7" id="KW-0418">Kinase</keyword>
<keyword evidence="8" id="KW-1185">Reference proteome</keyword>